<dbReference type="InterPro" id="IPR056085">
    <property type="entry name" value="DUF7668"/>
</dbReference>
<reference evidence="2" key="1">
    <citation type="journal article" date="2022" name="Int. J. Syst. Evol. Microbiol.">
        <title>Pseudomonas aegrilactucae sp. nov. and Pseudomonas morbosilactucae sp. nov., pathogens causing bacterial rot of lettuce in Japan.</title>
        <authorList>
            <person name="Sawada H."/>
            <person name="Fujikawa T."/>
            <person name="Satou M."/>
        </authorList>
    </citation>
    <scope>NUCLEOTIDE SEQUENCE</scope>
    <source>
        <strain evidence="2">MAFF 301350</strain>
    </source>
</reference>
<protein>
    <recommendedName>
        <fullName evidence="1">DUF7668 domain-containing protein</fullName>
    </recommendedName>
</protein>
<evidence type="ECO:0000259" key="1">
    <source>
        <dbReference type="Pfam" id="PF24705"/>
    </source>
</evidence>
<dbReference type="RefSeq" id="WP_217976824.1">
    <property type="nucleotide sequence ID" value="NZ_JAHTBI010000061.1"/>
</dbReference>
<dbReference type="Pfam" id="PF24705">
    <property type="entry name" value="DUF7668"/>
    <property type="match status" value="1"/>
</dbReference>
<keyword evidence="3" id="KW-1185">Reference proteome</keyword>
<evidence type="ECO:0000313" key="2">
    <source>
        <dbReference type="EMBL" id="MBV6288836.1"/>
    </source>
</evidence>
<comment type="caution">
    <text evidence="2">The sequence shown here is derived from an EMBL/GenBank/DDBJ whole genome shotgun (WGS) entry which is preliminary data.</text>
</comment>
<accession>A0A9Q2XMH7</accession>
<evidence type="ECO:0000313" key="3">
    <source>
        <dbReference type="Proteomes" id="UP001106592"/>
    </source>
</evidence>
<reference evidence="2" key="2">
    <citation type="journal article" date="2023" name="Plant Pathol.">
        <title>Dismantling and reorganizing Pseudomonas marginalis sensu#lato.</title>
        <authorList>
            <person name="Sawada H."/>
            <person name="Fujikawa T."/>
            <person name="Satou M."/>
        </authorList>
    </citation>
    <scope>NUCLEOTIDE SEQUENCE</scope>
    <source>
        <strain evidence="2">MAFF 301350</strain>
    </source>
</reference>
<feature type="domain" description="DUF7668" evidence="1">
    <location>
        <begin position="28"/>
        <end position="123"/>
    </location>
</feature>
<name>A0A9Q2XMH7_9PSED</name>
<proteinExistence type="predicted"/>
<dbReference type="AlphaFoldDB" id="A0A9Q2XMH7"/>
<dbReference type="Proteomes" id="UP001106592">
    <property type="component" value="Unassembled WGS sequence"/>
</dbReference>
<organism evidence="2 3">
    <name type="scientific">Pseudomonas aegrilactucae</name>
    <dbReference type="NCBI Taxonomy" id="2854028"/>
    <lineage>
        <taxon>Bacteria</taxon>
        <taxon>Pseudomonadati</taxon>
        <taxon>Pseudomonadota</taxon>
        <taxon>Gammaproteobacteria</taxon>
        <taxon>Pseudomonadales</taxon>
        <taxon>Pseudomonadaceae</taxon>
        <taxon>Pseudomonas</taxon>
    </lineage>
</organism>
<dbReference type="EMBL" id="JAHTBI010000061">
    <property type="protein sequence ID" value="MBV6288836.1"/>
    <property type="molecule type" value="Genomic_DNA"/>
</dbReference>
<sequence>MNKTVVAKDGENQVPVPQVWRPTLSAIVDALIQGGEPSLAQVTLQSPDVWAHAQESIHAYGAQLRKLPDESWNSSVCIWYGEFWDVLVDLYTEEEGRSDLVLQVHVYEGDDGYRYEVVLVYVP</sequence>
<gene>
    <name evidence="2" type="ORF">KUO17_17680</name>
</gene>